<organism evidence="1 2">
    <name type="scientific">Candidatus Dechloromonas phosphorivorans</name>
    <dbReference type="NCBI Taxonomy" id="2899244"/>
    <lineage>
        <taxon>Bacteria</taxon>
        <taxon>Pseudomonadati</taxon>
        <taxon>Pseudomonadota</taxon>
        <taxon>Betaproteobacteria</taxon>
        <taxon>Rhodocyclales</taxon>
        <taxon>Azonexaceae</taxon>
        <taxon>Dechloromonas</taxon>
    </lineage>
</organism>
<proteinExistence type="predicted"/>
<dbReference type="AlphaFoldDB" id="A0A935K285"/>
<comment type="caution">
    <text evidence="1">The sequence shown here is derived from an EMBL/GenBank/DDBJ whole genome shotgun (WGS) entry which is preliminary data.</text>
</comment>
<protein>
    <submittedName>
        <fullName evidence="1">Uncharacterized protein</fullName>
    </submittedName>
</protein>
<accession>A0A935K285</accession>
<evidence type="ECO:0000313" key="1">
    <source>
        <dbReference type="EMBL" id="MBK7414372.1"/>
    </source>
</evidence>
<sequence length="325" mass="36643">MRQLPEIHSWRKEVDTEHAEQQVRWLREKIFAADQAIEAQQRIIASDGPLNAYLLSIDNLRNSQAKNESALADIMRARELEVIDFALAGKRYDEHRASAKSLAIFFDAMQRLFERVGQSLNTTRITPAIPPQIRNLCQLEVAGFYPSSFGIRFTAATRSDLTGTSVSNSALEATFELVNANNPLEQAAKLGQRVMTNYRHLINTMVKVEATPKVGWRSPDGQHRSWIADENSLLVMANRLAKIHETQPRTLKVTGTLTGASLRRHKFEFTGDNGLVTGTAPTELANKVTEFFGRNCRITFVETTYIDEATDQEKRSRVLVDIEAR</sequence>
<evidence type="ECO:0000313" key="2">
    <source>
        <dbReference type="Proteomes" id="UP000739411"/>
    </source>
</evidence>
<gene>
    <name evidence="1" type="ORF">IPJ38_03875</name>
</gene>
<reference evidence="1 2" key="1">
    <citation type="submission" date="2020-10" db="EMBL/GenBank/DDBJ databases">
        <title>Connecting structure to function with the recovery of over 1000 high-quality activated sludge metagenome-assembled genomes encoding full-length rRNA genes using long-read sequencing.</title>
        <authorList>
            <person name="Singleton C.M."/>
            <person name="Petriglieri F."/>
            <person name="Kristensen J.M."/>
            <person name="Kirkegaard R.H."/>
            <person name="Michaelsen T.Y."/>
            <person name="Andersen M.H."/>
            <person name="Karst S.M."/>
            <person name="Dueholm M.S."/>
            <person name="Nielsen P.H."/>
            <person name="Albertsen M."/>
        </authorList>
    </citation>
    <scope>NUCLEOTIDE SEQUENCE [LARGE SCALE GENOMIC DNA]</scope>
    <source>
        <strain evidence="1">EsbW_18-Q3-R4-48_BATAC.463</strain>
    </source>
</reference>
<dbReference type="EMBL" id="JADJMS010000008">
    <property type="protein sequence ID" value="MBK7414372.1"/>
    <property type="molecule type" value="Genomic_DNA"/>
</dbReference>
<name>A0A935K285_9RHOO</name>
<dbReference type="Proteomes" id="UP000739411">
    <property type="component" value="Unassembled WGS sequence"/>
</dbReference>